<proteinExistence type="predicted"/>
<reference evidence="2 3" key="1">
    <citation type="journal article" date="2018" name="Gigascience">
        <title>Genomes of trombidid mites reveal novel predicted allergens and laterally-transferred genes associated with secondary metabolism.</title>
        <authorList>
            <person name="Dong X."/>
            <person name="Chaisiri K."/>
            <person name="Xia D."/>
            <person name="Armstrong S.D."/>
            <person name="Fang Y."/>
            <person name="Donnelly M.J."/>
            <person name="Kadowaki T."/>
            <person name="McGarry J.W."/>
            <person name="Darby A.C."/>
            <person name="Makepeace B.L."/>
        </authorList>
    </citation>
    <scope>NUCLEOTIDE SEQUENCE [LARGE SCALE GENOMIC DNA]</scope>
    <source>
        <strain evidence="2">UoL-UT</strain>
    </source>
</reference>
<name>A0A443SVW7_9ACAR</name>
<feature type="domain" description="Katanin p60 ATPase-containing subunit A1 MIT" evidence="1">
    <location>
        <begin position="1"/>
        <end position="43"/>
    </location>
</feature>
<dbReference type="Proteomes" id="UP000288716">
    <property type="component" value="Unassembled WGS sequence"/>
</dbReference>
<dbReference type="Gene3D" id="1.20.58.80">
    <property type="entry name" value="Phosphotransferase system, lactose/cellobiose-type IIA subunit"/>
    <property type="match status" value="1"/>
</dbReference>
<evidence type="ECO:0000313" key="2">
    <source>
        <dbReference type="EMBL" id="RWS31644.1"/>
    </source>
</evidence>
<dbReference type="VEuPathDB" id="VectorBase:LDEU000397"/>
<protein>
    <submittedName>
        <fullName evidence="2">Katanin p60 ATPase-containing subunit A-like 1</fullName>
    </submittedName>
</protein>
<dbReference type="Pfam" id="PF21126">
    <property type="entry name" value="KATNA1_MIT"/>
    <property type="match status" value="1"/>
</dbReference>
<keyword evidence="3" id="KW-1185">Reference proteome</keyword>
<organism evidence="2 3">
    <name type="scientific">Leptotrombidium deliense</name>
    <dbReference type="NCBI Taxonomy" id="299467"/>
    <lineage>
        <taxon>Eukaryota</taxon>
        <taxon>Metazoa</taxon>
        <taxon>Ecdysozoa</taxon>
        <taxon>Arthropoda</taxon>
        <taxon>Chelicerata</taxon>
        <taxon>Arachnida</taxon>
        <taxon>Acari</taxon>
        <taxon>Acariformes</taxon>
        <taxon>Trombidiformes</taxon>
        <taxon>Prostigmata</taxon>
        <taxon>Anystina</taxon>
        <taxon>Parasitengona</taxon>
        <taxon>Trombiculoidea</taxon>
        <taxon>Trombiculidae</taxon>
        <taxon>Leptotrombidium</taxon>
    </lineage>
</organism>
<dbReference type="InterPro" id="IPR048611">
    <property type="entry name" value="KATNA1_MIT"/>
</dbReference>
<gene>
    <name evidence="2" type="ORF">B4U80_04737</name>
</gene>
<dbReference type="STRING" id="299467.A0A443SVW7"/>
<evidence type="ECO:0000259" key="1">
    <source>
        <dbReference type="Pfam" id="PF21126"/>
    </source>
</evidence>
<dbReference type="EMBL" id="NCKV01000101">
    <property type="protein sequence ID" value="RWS31644.1"/>
    <property type="molecule type" value="Genomic_DNA"/>
</dbReference>
<accession>A0A443SVW7</accession>
<dbReference type="CDD" id="cd21748">
    <property type="entry name" value="Kp60-NTD"/>
    <property type="match status" value="1"/>
</dbReference>
<sequence length="45" mass="5424">MGREFGLLGNYETALVYYQGVVQQIHRLLQTINDPLRKERWQEFI</sequence>
<comment type="caution">
    <text evidence="2">The sequence shown here is derived from an EMBL/GenBank/DDBJ whole genome shotgun (WGS) entry which is preliminary data.</text>
</comment>
<evidence type="ECO:0000313" key="3">
    <source>
        <dbReference type="Proteomes" id="UP000288716"/>
    </source>
</evidence>
<dbReference type="OrthoDB" id="5334845at2759"/>
<dbReference type="AlphaFoldDB" id="A0A443SVW7"/>